<sequence>MTTTKTITVTPSTLFDHCTKQHHSAAANYLYKSASSPIDNTDPSPSTFNEFNYDASNRVPVFIYTYNINNLPSFHIFSTAPIFFDKQHYYGTSSVYNKHYASGTSTSSSAFNKYYALVTSTSSSTISAFNKQHDLDTSSTSSAFNKYYALGTSTTSSTINKHYTSSAPTINKHYASGAPTTSAASNNHDRTSDFTSASTLINNPVDNNCCVPPNIHDNSIPSTPVNDYLFSTSSTTATSVFNSHSYNISPYCLTKSASSSPTTSPNNVSTYSYSDSVIDLFHRDDYLDPSRSTNSATIDERDSLHLHVESYLPSGISKPSTGVSPKPNIHSFIGLSSEFIHSHRSAVCSDPTQRS</sequence>
<evidence type="ECO:0000256" key="1">
    <source>
        <dbReference type="SAM" id="MobiDB-lite"/>
    </source>
</evidence>
<dbReference type="AlphaFoldDB" id="R1EZA2"/>
<dbReference type="HOGENOM" id="CLU_780729_0_0_1"/>
<organism evidence="2 3">
    <name type="scientific">Botryosphaeria parva (strain UCR-NP2)</name>
    <name type="common">Grapevine canker fungus</name>
    <name type="synonym">Neofusicoccum parvum</name>
    <dbReference type="NCBI Taxonomy" id="1287680"/>
    <lineage>
        <taxon>Eukaryota</taxon>
        <taxon>Fungi</taxon>
        <taxon>Dikarya</taxon>
        <taxon>Ascomycota</taxon>
        <taxon>Pezizomycotina</taxon>
        <taxon>Dothideomycetes</taxon>
        <taxon>Dothideomycetes incertae sedis</taxon>
        <taxon>Botryosphaeriales</taxon>
        <taxon>Botryosphaeriaceae</taxon>
        <taxon>Neofusicoccum</taxon>
    </lineage>
</organism>
<dbReference type="EMBL" id="KB915658">
    <property type="protein sequence ID" value="EOD53088.1"/>
    <property type="molecule type" value="Genomic_DNA"/>
</dbReference>
<dbReference type="Proteomes" id="UP000013521">
    <property type="component" value="Unassembled WGS sequence"/>
</dbReference>
<proteinExistence type="predicted"/>
<reference evidence="3" key="1">
    <citation type="journal article" date="2013" name="Genome Announc.">
        <title>Draft genome sequence of Neofusicoccum parvum isolate UCR-NP2, a fungal vascular pathogen associated with grapevine cankers.</title>
        <authorList>
            <person name="Blanco-Ulate B."/>
            <person name="Rolshausen P."/>
            <person name="Cantu D."/>
        </authorList>
    </citation>
    <scope>NUCLEOTIDE SEQUENCE [LARGE SCALE GENOMIC DNA]</scope>
    <source>
        <strain evidence="3">UCR-NP2</strain>
    </source>
</reference>
<evidence type="ECO:0000313" key="3">
    <source>
        <dbReference type="Proteomes" id="UP000013521"/>
    </source>
</evidence>
<evidence type="ECO:0000313" key="2">
    <source>
        <dbReference type="EMBL" id="EOD53088.1"/>
    </source>
</evidence>
<name>R1EZA2_BOTPV</name>
<dbReference type="KEGG" id="npa:UCRNP2_111"/>
<accession>R1EZA2</accession>
<feature type="region of interest" description="Disordered" evidence="1">
    <location>
        <begin position="176"/>
        <end position="195"/>
    </location>
</feature>
<gene>
    <name evidence="2" type="ORF">UCRNP2_111</name>
</gene>
<protein>
    <submittedName>
        <fullName evidence="2">Uncharacterized protein</fullName>
    </submittedName>
</protein>